<dbReference type="EMBL" id="KQ435753">
    <property type="protein sequence ID" value="KOX76123.1"/>
    <property type="molecule type" value="Genomic_DNA"/>
</dbReference>
<protein>
    <submittedName>
        <fullName evidence="1">Uncharacterized protein</fullName>
    </submittedName>
</protein>
<organism evidence="1 2">
    <name type="scientific">Melipona quadrifasciata</name>
    <dbReference type="NCBI Taxonomy" id="166423"/>
    <lineage>
        <taxon>Eukaryota</taxon>
        <taxon>Metazoa</taxon>
        <taxon>Ecdysozoa</taxon>
        <taxon>Arthropoda</taxon>
        <taxon>Hexapoda</taxon>
        <taxon>Insecta</taxon>
        <taxon>Pterygota</taxon>
        <taxon>Neoptera</taxon>
        <taxon>Endopterygota</taxon>
        <taxon>Hymenoptera</taxon>
        <taxon>Apocrita</taxon>
        <taxon>Aculeata</taxon>
        <taxon>Apoidea</taxon>
        <taxon>Anthophila</taxon>
        <taxon>Apidae</taxon>
        <taxon>Melipona</taxon>
    </lineage>
</organism>
<name>A0A0M9A536_9HYME</name>
<sequence length="349" mass="39779">MLLHISKEHLPLNISSVESSQNSSGELYCGISRAVFSTLVLEHFTFETQYTVRTSRAKPSPVEVNLPCDCPDDRTGCQDNIQVGQSLVICHRFYDRTRDASSIRDVFQTISPRIWLCSPDRYAIGSGRNGINGAEAGDTGCISSVTKDSQPYDIQDEFRSNFIYRRKNVKIPSVLTNMNGFVFNIDKDIIISFRGLKPSCDEGDRIDALRRNRVEIQMPRYRQTGQLIIETGTASISSPKRINPELSIFQCNKYFMNSVNTTINPMTYSRLCNVQLEFDNCVDCVVNSFNLIFSETINHKNDFPGISFVCHMFKWKTNKREMRNETFISQNQRRGRLILVTVDKGLTTV</sequence>
<reference evidence="1 2" key="1">
    <citation type="submission" date="2015-07" db="EMBL/GenBank/DDBJ databases">
        <title>The genome of Melipona quadrifasciata.</title>
        <authorList>
            <person name="Pan H."/>
            <person name="Kapheim K."/>
        </authorList>
    </citation>
    <scope>NUCLEOTIDE SEQUENCE [LARGE SCALE GENOMIC DNA]</scope>
    <source>
        <strain evidence="1">0111107301</strain>
        <tissue evidence="1">Whole body</tissue>
    </source>
</reference>
<evidence type="ECO:0000313" key="1">
    <source>
        <dbReference type="EMBL" id="KOX76123.1"/>
    </source>
</evidence>
<dbReference type="AlphaFoldDB" id="A0A0M9A536"/>
<gene>
    <name evidence="1" type="ORF">WN51_11838</name>
</gene>
<accession>A0A0M9A536</accession>
<dbReference type="Proteomes" id="UP000053105">
    <property type="component" value="Unassembled WGS sequence"/>
</dbReference>
<proteinExistence type="predicted"/>
<evidence type="ECO:0000313" key="2">
    <source>
        <dbReference type="Proteomes" id="UP000053105"/>
    </source>
</evidence>
<keyword evidence="2" id="KW-1185">Reference proteome</keyword>